<dbReference type="EMBL" id="BAAAHH010000002">
    <property type="protein sequence ID" value="GAA0938557.1"/>
    <property type="molecule type" value="Genomic_DNA"/>
</dbReference>
<evidence type="ECO:0000313" key="1">
    <source>
        <dbReference type="EMBL" id="GAA0938557.1"/>
    </source>
</evidence>
<dbReference type="SUPFAM" id="SSF69304">
    <property type="entry name" value="Tricorn protease N-terminal domain"/>
    <property type="match status" value="1"/>
</dbReference>
<keyword evidence="2" id="KW-1185">Reference proteome</keyword>
<sequence length="304" mass="33674">MPGDAPEVRLDLLERRRVRRAGLILHESGHSMALDADRGEFVFLPALRPGLGLLSLSHDGRSVLLREHDASTSKTLCVMTLAEGEEQWFSAPRHEDYQHAVLSPDGTVIAVIATDDGVDTDVVFVSLIDVRTGEHRRIWQGEGAAPLSDVGVCWSPDGRLIAASYLYWDEELDDDDQFATVVIDRSGKALASRKRSYALNASNAAWAGDRELLCLDEFDDASNPRYVTIDAATGDVRFSEPYAGILEGVVAGRRIHRVAEYEAPSAQVSEYYTTDMDGQDRRPLFTLSPRLQPRLHIAPELFIL</sequence>
<dbReference type="Proteomes" id="UP001500665">
    <property type="component" value="Unassembled WGS sequence"/>
</dbReference>
<accession>A0ABN1Q749</accession>
<protein>
    <recommendedName>
        <fullName evidence="3">WD40 repeat protein</fullName>
    </recommendedName>
</protein>
<name>A0ABN1Q749_9ACTN</name>
<evidence type="ECO:0000313" key="2">
    <source>
        <dbReference type="Proteomes" id="UP001500665"/>
    </source>
</evidence>
<dbReference type="InterPro" id="IPR011042">
    <property type="entry name" value="6-blade_b-propeller_TolB-like"/>
</dbReference>
<reference evidence="1 2" key="1">
    <citation type="journal article" date="2019" name="Int. J. Syst. Evol. Microbiol.">
        <title>The Global Catalogue of Microorganisms (GCM) 10K type strain sequencing project: providing services to taxonomists for standard genome sequencing and annotation.</title>
        <authorList>
            <consortium name="The Broad Institute Genomics Platform"/>
            <consortium name="The Broad Institute Genome Sequencing Center for Infectious Disease"/>
            <person name="Wu L."/>
            <person name="Ma J."/>
        </authorList>
    </citation>
    <scope>NUCLEOTIDE SEQUENCE [LARGE SCALE GENOMIC DNA]</scope>
    <source>
        <strain evidence="1 2">JCM 10696</strain>
    </source>
</reference>
<dbReference type="Gene3D" id="2.120.10.30">
    <property type="entry name" value="TolB, C-terminal domain"/>
    <property type="match status" value="1"/>
</dbReference>
<gene>
    <name evidence="1" type="ORF">GCM10009550_06330</name>
</gene>
<organism evidence="1 2">
    <name type="scientific">Actinocorallia libanotica</name>
    <dbReference type="NCBI Taxonomy" id="46162"/>
    <lineage>
        <taxon>Bacteria</taxon>
        <taxon>Bacillati</taxon>
        <taxon>Actinomycetota</taxon>
        <taxon>Actinomycetes</taxon>
        <taxon>Streptosporangiales</taxon>
        <taxon>Thermomonosporaceae</taxon>
        <taxon>Actinocorallia</taxon>
    </lineage>
</organism>
<evidence type="ECO:0008006" key="3">
    <source>
        <dbReference type="Google" id="ProtNLM"/>
    </source>
</evidence>
<comment type="caution">
    <text evidence="1">The sequence shown here is derived from an EMBL/GenBank/DDBJ whole genome shotgun (WGS) entry which is preliminary data.</text>
</comment>
<proteinExistence type="predicted"/>